<keyword evidence="1" id="KW-0812">Transmembrane</keyword>
<accession>A0A2N8THD5</accession>
<dbReference type="OrthoDB" id="4213157at2"/>
<feature type="transmembrane region" description="Helical" evidence="1">
    <location>
        <begin position="36"/>
        <end position="56"/>
    </location>
</feature>
<keyword evidence="1" id="KW-1133">Transmembrane helix</keyword>
<proteinExistence type="predicted"/>
<reference evidence="2 3" key="1">
    <citation type="submission" date="2018-01" db="EMBL/GenBank/DDBJ databases">
        <title>Draft genome sequence of Streptomyces sp. 13K301.</title>
        <authorList>
            <person name="Sahin N."/>
            <person name="Saygin H."/>
            <person name="Ay H."/>
        </authorList>
    </citation>
    <scope>NUCLEOTIDE SEQUENCE [LARGE SCALE GENOMIC DNA]</scope>
    <source>
        <strain evidence="2 3">13K301</strain>
    </source>
</reference>
<dbReference type="EMBL" id="POUC01000324">
    <property type="protein sequence ID" value="PNG18369.1"/>
    <property type="molecule type" value="Genomic_DNA"/>
</dbReference>
<dbReference type="PANTHER" id="PTHR42305">
    <property type="entry name" value="MEMBRANE PROTEIN RV1733C-RELATED"/>
    <property type="match status" value="1"/>
</dbReference>
<keyword evidence="3" id="KW-1185">Reference proteome</keyword>
<evidence type="ECO:0008006" key="4">
    <source>
        <dbReference type="Google" id="ProtNLM"/>
    </source>
</evidence>
<feature type="transmembrane region" description="Helical" evidence="1">
    <location>
        <begin position="150"/>
        <end position="175"/>
    </location>
</feature>
<dbReference type="InterPro" id="IPR039708">
    <property type="entry name" value="MT1774/Rv1733c-like"/>
</dbReference>
<keyword evidence="1" id="KW-0472">Membrane</keyword>
<comment type="caution">
    <text evidence="2">The sequence shown here is derived from an EMBL/GenBank/DDBJ whole genome shotgun (WGS) entry which is preliminary data.</text>
</comment>
<dbReference type="Proteomes" id="UP000235943">
    <property type="component" value="Unassembled WGS sequence"/>
</dbReference>
<protein>
    <recommendedName>
        <fullName evidence="4">Integral membrane protein</fullName>
    </recommendedName>
</protein>
<organism evidence="2 3">
    <name type="scientific">Streptomyces cahuitamycinicus</name>
    <dbReference type="NCBI Taxonomy" id="2070367"/>
    <lineage>
        <taxon>Bacteria</taxon>
        <taxon>Bacillati</taxon>
        <taxon>Actinomycetota</taxon>
        <taxon>Actinomycetes</taxon>
        <taxon>Kitasatosporales</taxon>
        <taxon>Streptomycetaceae</taxon>
        <taxon>Streptomyces</taxon>
    </lineage>
</organism>
<sequence length="204" mass="22635">MLPVLRRGCRPMEASERVTVRWWRWRRNALKRRVDVVEAWVVLAGWMLALLGGLVVGTMAAGTVERAAERQRAESRQVTAVVVEDAPGPSPARTASDHRVWGKVRWTAPDGSTHREEARVAPRAPAGSTISVWVNRNGDITSRPVSDGEVWLHTAMGGALAGAFAGGAVLGVVWLTRLALDRRRFAQWDAEWERIDTRRGWKTG</sequence>
<dbReference type="AlphaFoldDB" id="A0A2N8THD5"/>
<dbReference type="PANTHER" id="PTHR42305:SF1">
    <property type="entry name" value="MEMBRANE PROTEIN RV1733C-RELATED"/>
    <property type="match status" value="1"/>
</dbReference>
<name>A0A2N8THD5_9ACTN</name>
<evidence type="ECO:0000313" key="3">
    <source>
        <dbReference type="Proteomes" id="UP000235943"/>
    </source>
</evidence>
<evidence type="ECO:0000313" key="2">
    <source>
        <dbReference type="EMBL" id="PNG18369.1"/>
    </source>
</evidence>
<gene>
    <name evidence="2" type="ORF">C1J00_31450</name>
</gene>
<evidence type="ECO:0000256" key="1">
    <source>
        <dbReference type="SAM" id="Phobius"/>
    </source>
</evidence>